<dbReference type="AlphaFoldDB" id="A0A4Y3WTT9"/>
<evidence type="ECO:0000313" key="2">
    <source>
        <dbReference type="Proteomes" id="UP000320338"/>
    </source>
</evidence>
<organism evidence="1 2">
    <name type="scientific">Pseudonocardia hydrocarbonoxydans</name>
    <dbReference type="NCBI Taxonomy" id="76726"/>
    <lineage>
        <taxon>Bacteria</taxon>
        <taxon>Bacillati</taxon>
        <taxon>Actinomycetota</taxon>
        <taxon>Actinomycetes</taxon>
        <taxon>Pseudonocardiales</taxon>
        <taxon>Pseudonocardiaceae</taxon>
        <taxon>Pseudonocardia</taxon>
    </lineage>
</organism>
<evidence type="ECO:0000313" key="1">
    <source>
        <dbReference type="EMBL" id="GEC22312.1"/>
    </source>
</evidence>
<protein>
    <submittedName>
        <fullName evidence="1">Uncharacterized protein</fullName>
    </submittedName>
</protein>
<reference evidence="1 2" key="1">
    <citation type="submission" date="2019-06" db="EMBL/GenBank/DDBJ databases">
        <title>Whole genome shotgun sequence of Pseudonocardia hydrocarbonoxydans NBRC 14498.</title>
        <authorList>
            <person name="Hosoyama A."/>
            <person name="Uohara A."/>
            <person name="Ohji S."/>
            <person name="Ichikawa N."/>
        </authorList>
    </citation>
    <scope>NUCLEOTIDE SEQUENCE [LARGE SCALE GENOMIC DNA]</scope>
    <source>
        <strain evidence="1 2">NBRC 14498</strain>
    </source>
</reference>
<name>A0A4Y3WTT9_9PSEU</name>
<gene>
    <name evidence="1" type="ORF">PHY01_45950</name>
</gene>
<proteinExistence type="predicted"/>
<dbReference type="RefSeq" id="WP_141281691.1">
    <property type="nucleotide sequence ID" value="NZ_BAAARZ010000033.1"/>
</dbReference>
<dbReference type="Proteomes" id="UP000320338">
    <property type="component" value="Unassembled WGS sequence"/>
</dbReference>
<keyword evidence="2" id="KW-1185">Reference proteome</keyword>
<dbReference type="OrthoDB" id="4775362at2"/>
<accession>A0A4Y3WTT9</accession>
<sequence length="141" mass="15612">MTQEESTQEEATQQEAFEILLAREFADPEYFAVHQLTVAAYRLEHPGDSSDHTLALLLDALCAAVDRGLDGPALRRHVAWASSRLRDQPPGPVPRPAGRAVLRVTDVARARDAAEHCALVRRWAAEVREVWRPVADAVVPD</sequence>
<comment type="caution">
    <text evidence="1">The sequence shown here is derived from an EMBL/GenBank/DDBJ whole genome shotgun (WGS) entry which is preliminary data.</text>
</comment>
<dbReference type="EMBL" id="BJNG01000042">
    <property type="protein sequence ID" value="GEC22312.1"/>
    <property type="molecule type" value="Genomic_DNA"/>
</dbReference>
<dbReference type="InterPro" id="IPR045990">
    <property type="entry name" value="DUF5946"/>
</dbReference>
<dbReference type="Pfam" id="PF19371">
    <property type="entry name" value="DUF5946"/>
    <property type="match status" value="1"/>
</dbReference>